<dbReference type="NCBIfam" id="NF007714">
    <property type="entry name" value="PRK10410.1-2"/>
    <property type="match status" value="1"/>
</dbReference>
<dbReference type="Pfam" id="PF11756">
    <property type="entry name" value="YgbA_NO"/>
    <property type="match status" value="1"/>
</dbReference>
<evidence type="ECO:0000313" key="1">
    <source>
        <dbReference type="EMBL" id="CUP06774.1"/>
    </source>
</evidence>
<name>A0A174K3X1_BACUN</name>
<organism evidence="1 2">
    <name type="scientific">Bacteroides uniformis</name>
    <dbReference type="NCBI Taxonomy" id="820"/>
    <lineage>
        <taxon>Bacteria</taxon>
        <taxon>Pseudomonadati</taxon>
        <taxon>Bacteroidota</taxon>
        <taxon>Bacteroidia</taxon>
        <taxon>Bacteroidales</taxon>
        <taxon>Bacteroidaceae</taxon>
        <taxon>Bacteroides</taxon>
    </lineage>
</organism>
<evidence type="ECO:0000313" key="2">
    <source>
        <dbReference type="Proteomes" id="UP000095419"/>
    </source>
</evidence>
<dbReference type="EMBL" id="CYZF01000009">
    <property type="protein sequence ID" value="CUP06774.1"/>
    <property type="molecule type" value="Genomic_DNA"/>
</dbReference>
<gene>
    <name evidence="1" type="ORF">ERS417307_03047</name>
</gene>
<reference evidence="1 2" key="1">
    <citation type="submission" date="2015-09" db="EMBL/GenBank/DDBJ databases">
        <authorList>
            <consortium name="Pathogen Informatics"/>
        </authorList>
    </citation>
    <scope>NUCLEOTIDE SEQUENCE [LARGE SCALE GENOMIC DNA]</scope>
    <source>
        <strain evidence="1 2">2789STDY5608791</strain>
    </source>
</reference>
<accession>A0A174K3X1</accession>
<protein>
    <submittedName>
        <fullName evidence="1">Nitrous oxide-stimulated promoter</fullName>
    </submittedName>
</protein>
<dbReference type="AlphaFoldDB" id="A0A174K3X1"/>
<dbReference type="RefSeq" id="WP_057089176.1">
    <property type="nucleotide sequence ID" value="NZ_CYZF01000009.1"/>
</dbReference>
<sequence length="118" mass="14333">MPSRIEQEKQTVERMVRLYCRKKEGNKQLCPRCEELLGYARIRLSRCPFGENKSTCRQCSIHCYKPEMKERMREVMRYAGPRMLLYHPVAALCHLWQEYVHQYLTKRFGVPRQEQHKQ</sequence>
<dbReference type="InterPro" id="IPR020483">
    <property type="entry name" value="Uncharacterised_YgbA"/>
</dbReference>
<proteinExistence type="predicted"/>
<dbReference type="Proteomes" id="UP000095419">
    <property type="component" value="Unassembled WGS sequence"/>
</dbReference>